<accession>A0A833N2T0</accession>
<dbReference type="RefSeq" id="WP_152213742.1">
    <property type="nucleotide sequence ID" value="NZ_WFLN01000009.1"/>
</dbReference>
<proteinExistence type="predicted"/>
<dbReference type="EMBL" id="WFLN01000009">
    <property type="protein sequence ID" value="KAB8028591.1"/>
    <property type="molecule type" value="Genomic_DNA"/>
</dbReference>
<sequence>MQSLKVYMNELLDYAGLYPPAQLSLEESLKNYSEYLLHEYEDMLGKFVLPVNKIEETILLLNTHNYLSKIGKRKASFSIILSACKSFNDFPNILQKDFQSIQEFSKLFESSLEILSIEFLPPEDILAANSNKIIDVYLSILFENFRAHNKKIDFYCEIPLNDNFDKNIREISEYNRSNLNFQVLVKLRTGGVKKEQIPSAQEIAHALSLCAKYKIPVKATAGLHVPVPNFNPDVGTILHGFLNVFSSMMLAYQELATEKEIEDILSNYNYENFKFSKTGLEIGKFSLSNYEIENLRKKYIKSFGSCSFLEPIDHLIEHKILT</sequence>
<comment type="caution">
    <text evidence="1">The sequence shown here is derived from an EMBL/GenBank/DDBJ whole genome shotgun (WGS) entry which is preliminary data.</text>
</comment>
<gene>
    <name evidence="1" type="ORF">GCL57_12800</name>
</gene>
<evidence type="ECO:0000313" key="1">
    <source>
        <dbReference type="EMBL" id="KAB8028591.1"/>
    </source>
</evidence>
<evidence type="ECO:0000313" key="2">
    <source>
        <dbReference type="Proteomes" id="UP000442694"/>
    </source>
</evidence>
<organism evidence="1 2">
    <name type="scientific">Fluviispira multicolorata</name>
    <dbReference type="NCBI Taxonomy" id="2654512"/>
    <lineage>
        <taxon>Bacteria</taxon>
        <taxon>Pseudomonadati</taxon>
        <taxon>Bdellovibrionota</taxon>
        <taxon>Oligoflexia</taxon>
        <taxon>Silvanigrellales</taxon>
        <taxon>Silvanigrellaceae</taxon>
        <taxon>Fluviispira</taxon>
    </lineage>
</organism>
<keyword evidence="2" id="KW-1185">Reference proteome</keyword>
<reference evidence="1 2" key="1">
    <citation type="submission" date="2019-10" db="EMBL/GenBank/DDBJ databases">
        <title>New genus of Silvanigrellaceae.</title>
        <authorList>
            <person name="Pitt A."/>
            <person name="Hahn M.W."/>
        </authorList>
    </citation>
    <scope>NUCLEOTIDE SEQUENCE [LARGE SCALE GENOMIC DNA]</scope>
    <source>
        <strain evidence="1 2">33A1-SZDP</strain>
    </source>
</reference>
<protein>
    <submittedName>
        <fullName evidence="1">Uncharacterized protein</fullName>
    </submittedName>
</protein>
<dbReference type="AlphaFoldDB" id="A0A833N2T0"/>
<name>A0A833N2T0_9BACT</name>
<dbReference type="Proteomes" id="UP000442694">
    <property type="component" value="Unassembled WGS sequence"/>
</dbReference>